<dbReference type="EMBL" id="JAOYFB010000002">
    <property type="protein sequence ID" value="KAK4006506.1"/>
    <property type="molecule type" value="Genomic_DNA"/>
</dbReference>
<reference evidence="2 3" key="1">
    <citation type="journal article" date="2023" name="Nucleic Acids Res.">
        <title>The hologenome of Daphnia magna reveals possible DNA methylation and microbiome-mediated evolution of the host genome.</title>
        <authorList>
            <person name="Chaturvedi A."/>
            <person name="Li X."/>
            <person name="Dhandapani V."/>
            <person name="Marshall H."/>
            <person name="Kissane S."/>
            <person name="Cuenca-Cambronero M."/>
            <person name="Asole G."/>
            <person name="Calvet F."/>
            <person name="Ruiz-Romero M."/>
            <person name="Marangio P."/>
            <person name="Guigo R."/>
            <person name="Rago D."/>
            <person name="Mirbahai L."/>
            <person name="Eastwood N."/>
            <person name="Colbourne J.K."/>
            <person name="Zhou J."/>
            <person name="Mallon E."/>
            <person name="Orsini L."/>
        </authorList>
    </citation>
    <scope>NUCLEOTIDE SEQUENCE [LARGE SCALE GENOMIC DNA]</scope>
    <source>
        <strain evidence="2">LRV0_1</strain>
    </source>
</reference>
<dbReference type="Proteomes" id="UP001234178">
    <property type="component" value="Unassembled WGS sequence"/>
</dbReference>
<dbReference type="PANTHER" id="PTHR34009:SF2">
    <property type="entry name" value="PROTEIN STAR"/>
    <property type="match status" value="1"/>
</dbReference>
<name>A0ABQ9Z0Y9_9CRUS</name>
<dbReference type="Pfam" id="PF05050">
    <property type="entry name" value="Methyltransf_21"/>
    <property type="match status" value="1"/>
</dbReference>
<organism evidence="2 3">
    <name type="scientific">Daphnia magna</name>
    <dbReference type="NCBI Taxonomy" id="35525"/>
    <lineage>
        <taxon>Eukaryota</taxon>
        <taxon>Metazoa</taxon>
        <taxon>Ecdysozoa</taxon>
        <taxon>Arthropoda</taxon>
        <taxon>Crustacea</taxon>
        <taxon>Branchiopoda</taxon>
        <taxon>Diplostraca</taxon>
        <taxon>Cladocera</taxon>
        <taxon>Anomopoda</taxon>
        <taxon>Daphniidae</taxon>
        <taxon>Daphnia</taxon>
    </lineage>
</organism>
<feature type="domain" description="Methyltransferase FkbM" evidence="1">
    <location>
        <begin position="106"/>
        <end position="237"/>
    </location>
</feature>
<dbReference type="Gene3D" id="3.40.50.150">
    <property type="entry name" value="Vaccinia Virus protein VP39"/>
    <property type="match status" value="1"/>
</dbReference>
<gene>
    <name evidence="2" type="ORF">OUZ56_011660</name>
</gene>
<dbReference type="PANTHER" id="PTHR34009">
    <property type="entry name" value="PROTEIN STAR"/>
    <property type="match status" value="1"/>
</dbReference>
<sequence>MRKLPYGKTHVAIASTHRFNCPATMAIETLEATSKYKKPKKYANTFELEQDHPCVIHLIRKKFLRPPASRNLPYQMSQPTLVDPSDGQSQAILRLLRNQTNGFFIECGALDGEYLSNTLYMERALNWEGILIEADQKAFSQLTARNRKAYSLPVCLSTKPYPIQVAFNVSSWSGSFIMEENRSEMFHEEIRKNDHENSNTVYKVQCFPLYSILLAVGKTEIDFFGLDVEGSEFKILKTIPWHKIDIKRD</sequence>
<dbReference type="SUPFAM" id="SSF53335">
    <property type="entry name" value="S-adenosyl-L-methionine-dependent methyltransferases"/>
    <property type="match status" value="1"/>
</dbReference>
<comment type="caution">
    <text evidence="2">The sequence shown here is derived from an EMBL/GenBank/DDBJ whole genome shotgun (WGS) entry which is preliminary data.</text>
</comment>
<proteinExistence type="predicted"/>
<evidence type="ECO:0000313" key="2">
    <source>
        <dbReference type="EMBL" id="KAK4006506.1"/>
    </source>
</evidence>
<evidence type="ECO:0000313" key="3">
    <source>
        <dbReference type="Proteomes" id="UP001234178"/>
    </source>
</evidence>
<keyword evidence="3" id="KW-1185">Reference proteome</keyword>
<dbReference type="InterPro" id="IPR006342">
    <property type="entry name" value="FkbM_mtfrase"/>
</dbReference>
<protein>
    <recommendedName>
        <fullName evidence="1">Methyltransferase FkbM domain-containing protein</fullName>
    </recommendedName>
</protein>
<accession>A0ABQ9Z0Y9</accession>
<dbReference type="InterPro" id="IPR029063">
    <property type="entry name" value="SAM-dependent_MTases_sf"/>
</dbReference>
<dbReference type="InterPro" id="IPR053202">
    <property type="entry name" value="EGF_Rcpt_Signaling_Reg"/>
</dbReference>
<evidence type="ECO:0000259" key="1">
    <source>
        <dbReference type="Pfam" id="PF05050"/>
    </source>
</evidence>